<evidence type="ECO:0000256" key="5">
    <source>
        <dbReference type="ARBA" id="ARBA00022490"/>
    </source>
</evidence>
<dbReference type="Gene3D" id="3.30.930.10">
    <property type="entry name" value="Bira Bifunctional Protein, Domain 2"/>
    <property type="match status" value="1"/>
</dbReference>
<feature type="domain" description="Class II Histidinyl-tRNA synthetase (HisRS)-like catalytic core" evidence="9">
    <location>
        <begin position="12"/>
        <end position="321"/>
    </location>
</feature>
<comment type="subunit">
    <text evidence="7">Heteromultimer composed of HisG and HisZ subunits.</text>
</comment>
<dbReference type="PIRSF" id="PIRSF001549">
    <property type="entry name" value="His-tRNA_synth"/>
    <property type="match status" value="1"/>
</dbReference>
<evidence type="ECO:0000256" key="4">
    <source>
        <dbReference type="ARBA" id="ARBA00020397"/>
    </source>
</evidence>
<gene>
    <name evidence="7" type="primary">hisZ</name>
    <name evidence="10" type="ORF">EQU24_15180</name>
</gene>
<accession>A0A4P9UPT9</accession>
<dbReference type="InterPro" id="IPR045864">
    <property type="entry name" value="aa-tRNA-synth_II/BPL/LPL"/>
</dbReference>
<dbReference type="InterPro" id="IPR004516">
    <property type="entry name" value="HisRS/HisZ"/>
</dbReference>
<comment type="similarity">
    <text evidence="3 7">Belongs to the class-II aminoacyl-tRNA synthetase family. HisZ subfamily.</text>
</comment>
<comment type="function">
    <text evidence="6 7">Required for the first step of histidine biosynthesis. May allow the feedback regulation of ATP phosphoribosyltransferase activity by histidine.</text>
</comment>
<dbReference type="EMBL" id="CP035467">
    <property type="protein sequence ID" value="QCW83434.1"/>
    <property type="molecule type" value="Genomic_DNA"/>
</dbReference>
<dbReference type="GO" id="GO:0016757">
    <property type="term" value="F:glycosyltransferase activity"/>
    <property type="evidence" value="ECO:0007669"/>
    <property type="project" value="UniProtKB-KW"/>
</dbReference>
<evidence type="ECO:0000256" key="6">
    <source>
        <dbReference type="ARBA" id="ARBA00025246"/>
    </source>
</evidence>
<keyword evidence="10" id="KW-0808">Transferase</keyword>
<keyword evidence="7" id="KW-0368">Histidine biosynthesis</keyword>
<evidence type="ECO:0000256" key="3">
    <source>
        <dbReference type="ARBA" id="ARBA00005539"/>
    </source>
</evidence>
<dbReference type="GO" id="GO:0000105">
    <property type="term" value="P:L-histidine biosynthetic process"/>
    <property type="evidence" value="ECO:0007669"/>
    <property type="project" value="UniProtKB-UniRule"/>
</dbReference>
<comment type="pathway">
    <text evidence="2 7">Amino-acid biosynthesis; L-histidine biosynthesis; L-histidine from 5-phospho-alpha-D-ribose 1-diphosphate: step 1/9.</text>
</comment>
<dbReference type="InterPro" id="IPR041715">
    <property type="entry name" value="HisRS-like_core"/>
</dbReference>
<evidence type="ECO:0000259" key="9">
    <source>
        <dbReference type="Pfam" id="PF13393"/>
    </source>
</evidence>
<feature type="binding site" evidence="8">
    <location>
        <position position="273"/>
    </location>
    <ligand>
        <name>L-histidine</name>
        <dbReference type="ChEBI" id="CHEBI:57595"/>
    </ligand>
</feature>
<keyword evidence="7" id="KW-0028">Amino-acid biosynthesis</keyword>
<dbReference type="InterPro" id="IPR004517">
    <property type="entry name" value="HisZ"/>
</dbReference>
<evidence type="ECO:0000256" key="7">
    <source>
        <dbReference type="HAMAP-Rule" id="MF_00125"/>
    </source>
</evidence>
<keyword evidence="10" id="KW-0328">Glycosyltransferase</keyword>
<keyword evidence="11" id="KW-1185">Reference proteome</keyword>
<evidence type="ECO:0000313" key="10">
    <source>
        <dbReference type="EMBL" id="QCW83434.1"/>
    </source>
</evidence>
<reference evidence="11" key="1">
    <citation type="journal article" date="2019" name="J. Bacteriol.">
        <title>A Mutagenic Screen Identifies a TonB-Dependent Receptor Required for the Lanthanide Metal Switch in the Type I Methanotroph 'Methylotuvimicrobium buryatense' 5GB1C.</title>
        <authorList>
            <person name="Groom J.D."/>
            <person name="Ford S.M."/>
            <person name="Pesesky M.W."/>
            <person name="Lidstrom M.E."/>
        </authorList>
    </citation>
    <scope>NUCLEOTIDE SEQUENCE [LARGE SCALE GENOMIC DNA]</scope>
    <source>
        <strain evidence="11">5GB1C</strain>
    </source>
</reference>
<evidence type="ECO:0000256" key="8">
    <source>
        <dbReference type="PIRSR" id="PIRSR001549-1"/>
    </source>
</evidence>
<dbReference type="AlphaFoldDB" id="A0A4P9UPT9"/>
<proteinExistence type="inferred from homology"/>
<protein>
    <recommendedName>
        <fullName evidence="4 7">ATP phosphoribosyltransferase regulatory subunit</fullName>
    </recommendedName>
</protein>
<dbReference type="STRING" id="675511.GCA_000341735_00012"/>
<dbReference type="NCBIfam" id="NF008935">
    <property type="entry name" value="PRK12292.1-1"/>
    <property type="match status" value="1"/>
</dbReference>
<dbReference type="KEGG" id="mbur:EQU24_15180"/>
<dbReference type="PANTHER" id="PTHR11476:SF7">
    <property type="entry name" value="HISTIDINE--TRNA LIGASE"/>
    <property type="match status" value="1"/>
</dbReference>
<keyword evidence="5 7" id="KW-0963">Cytoplasm</keyword>
<dbReference type="HAMAP" id="MF_00125">
    <property type="entry name" value="HisZ"/>
    <property type="match status" value="1"/>
</dbReference>
<feature type="binding site" evidence="8">
    <location>
        <position position="126"/>
    </location>
    <ligand>
        <name>L-histidine</name>
        <dbReference type="ChEBI" id="CHEBI:57595"/>
    </ligand>
</feature>
<sequence length="396" mass="43832">MQQKNTWLLPDGIEEVLPAEAKHLENLRRKLLDVFSCWGYSLVITPMIDYLDSLLTGSGHDLDLQTFKLTDQLSGEMLGIRADMTPQVARIDAHNLNNCAPARLCYVGTVLHTLGDPLEKTRSPMQIGAELYGHEGRESDVEVISLMLEMLAMSGLKNVHLDLGHVGIYRALSEQAELTDADEAALFDALQRKARPEIRELIEGLALDEQLKTMLLRLPELNGGYETLEQARVVFADAGDAVKRALADLQAIADQLAAAFPDLPLSFDLAELRGYRYHTGVVFAAFVPSVGREIARGGRYDNIGEVFGRARPATGFSADLKLLSVLSKDIIPLERPEIIFAPATDNRELAEKIRDLRAEGRTVIRELPGQTGNYKELGYTSILEKKNTDWVVKAIA</sequence>
<dbReference type="Proteomes" id="UP000305881">
    <property type="component" value="Chromosome"/>
</dbReference>
<organism evidence="10 11">
    <name type="scientific">Methylotuvimicrobium buryatense</name>
    <name type="common">Methylomicrobium buryatense</name>
    <dbReference type="NCBI Taxonomy" id="95641"/>
    <lineage>
        <taxon>Bacteria</taxon>
        <taxon>Pseudomonadati</taxon>
        <taxon>Pseudomonadota</taxon>
        <taxon>Gammaproteobacteria</taxon>
        <taxon>Methylococcales</taxon>
        <taxon>Methylococcaceae</taxon>
        <taxon>Methylotuvimicrobium</taxon>
    </lineage>
</organism>
<dbReference type="RefSeq" id="WP_017838688.1">
    <property type="nucleotide sequence ID" value="NZ_CP035467.1"/>
</dbReference>
<evidence type="ECO:0000256" key="2">
    <source>
        <dbReference type="ARBA" id="ARBA00004667"/>
    </source>
</evidence>
<dbReference type="Pfam" id="PF13393">
    <property type="entry name" value="tRNA-synt_His"/>
    <property type="match status" value="1"/>
</dbReference>
<dbReference type="SUPFAM" id="SSF55681">
    <property type="entry name" value="Class II aaRS and biotin synthetases"/>
    <property type="match status" value="1"/>
</dbReference>
<dbReference type="NCBIfam" id="NF009086">
    <property type="entry name" value="PRK12421.1"/>
    <property type="match status" value="1"/>
</dbReference>
<dbReference type="PANTHER" id="PTHR11476">
    <property type="entry name" value="HISTIDYL-TRNA SYNTHETASE"/>
    <property type="match status" value="1"/>
</dbReference>
<dbReference type="NCBIfam" id="TIGR00443">
    <property type="entry name" value="hisZ_biosyn_reg"/>
    <property type="match status" value="1"/>
</dbReference>
<dbReference type="OrthoDB" id="9769617at2"/>
<dbReference type="GO" id="GO:0005737">
    <property type="term" value="C:cytoplasm"/>
    <property type="evidence" value="ECO:0007669"/>
    <property type="project" value="UniProtKB-SubCell"/>
</dbReference>
<feature type="binding site" evidence="8">
    <location>
        <position position="130"/>
    </location>
    <ligand>
        <name>L-histidine</name>
        <dbReference type="ChEBI" id="CHEBI:57595"/>
    </ligand>
</feature>
<comment type="subcellular location">
    <subcellularLocation>
        <location evidence="1 7">Cytoplasm</location>
    </subcellularLocation>
</comment>
<comment type="miscellaneous">
    <text evidence="7">This function is generally fulfilled by the C-terminal part of HisG, which is missing in some bacteria such as this one.</text>
</comment>
<dbReference type="UniPathway" id="UPA00031">
    <property type="reaction ID" value="UER00006"/>
</dbReference>
<feature type="binding site" evidence="8">
    <location>
        <begin position="83"/>
        <end position="85"/>
    </location>
    <ligand>
        <name>L-histidine</name>
        <dbReference type="ChEBI" id="CHEBI:57595"/>
    </ligand>
</feature>
<evidence type="ECO:0000256" key="1">
    <source>
        <dbReference type="ARBA" id="ARBA00004496"/>
    </source>
</evidence>
<dbReference type="CDD" id="cd00773">
    <property type="entry name" value="HisRS-like_core"/>
    <property type="match status" value="1"/>
</dbReference>
<name>A0A4P9UPT9_METBY</name>
<evidence type="ECO:0000313" key="11">
    <source>
        <dbReference type="Proteomes" id="UP000305881"/>
    </source>
</evidence>